<comment type="caution">
    <text evidence="19">The sequence shown here is derived from an EMBL/GenBank/DDBJ whole genome shotgun (WGS) entry which is preliminary data.</text>
</comment>
<name>A0AAP0FVQ8_9ASPA</name>
<evidence type="ECO:0000256" key="14">
    <source>
        <dbReference type="PROSITE-ProRule" id="PRU00042"/>
    </source>
</evidence>
<evidence type="ECO:0000256" key="5">
    <source>
        <dbReference type="ARBA" id="ARBA00022771"/>
    </source>
</evidence>
<dbReference type="Gene3D" id="3.30.160.60">
    <property type="entry name" value="Classic Zinc Finger"/>
    <property type="match status" value="1"/>
</dbReference>
<dbReference type="Gene3D" id="2.60.120.650">
    <property type="entry name" value="Cupin"/>
    <property type="match status" value="1"/>
</dbReference>
<evidence type="ECO:0000256" key="10">
    <source>
        <dbReference type="ARBA" id="ARBA00023004"/>
    </source>
</evidence>
<feature type="region of interest" description="Disordered" evidence="15">
    <location>
        <begin position="1081"/>
        <end position="1137"/>
    </location>
</feature>
<dbReference type="GO" id="GO:0040029">
    <property type="term" value="P:epigenetic regulation of gene expression"/>
    <property type="evidence" value="ECO:0007669"/>
    <property type="project" value="UniProtKB-ARBA"/>
</dbReference>
<evidence type="ECO:0000256" key="12">
    <source>
        <dbReference type="ARBA" id="ARBA00023163"/>
    </source>
</evidence>
<accession>A0AAP0FVQ8</accession>
<evidence type="ECO:0000256" key="7">
    <source>
        <dbReference type="ARBA" id="ARBA00022853"/>
    </source>
</evidence>
<protein>
    <submittedName>
        <fullName evidence="19">Lysine-specific demethylase REF6</fullName>
    </submittedName>
</protein>
<evidence type="ECO:0000256" key="15">
    <source>
        <dbReference type="SAM" id="MobiDB-lite"/>
    </source>
</evidence>
<dbReference type="SMART" id="SM00558">
    <property type="entry name" value="JmjC"/>
    <property type="match status" value="1"/>
</dbReference>
<keyword evidence="8" id="KW-0223">Dioxygenase</keyword>
<dbReference type="Proteomes" id="UP001418222">
    <property type="component" value="Unassembled WGS sequence"/>
</dbReference>
<dbReference type="InterPro" id="IPR003347">
    <property type="entry name" value="JmjC_dom"/>
</dbReference>
<feature type="region of interest" description="Disordered" evidence="15">
    <location>
        <begin position="75"/>
        <end position="105"/>
    </location>
</feature>
<evidence type="ECO:0000259" key="17">
    <source>
        <dbReference type="PROSITE" id="PS51183"/>
    </source>
</evidence>
<sequence>MAAESPPVEILPWLKSLPVAPEYHPTLSEFQDPIAYILKIEKEASTYGICKIVPPIPPASKKTAFANLNKSFAAHNSSPSYPRPNPSPDYNSKRSPTFSTRHQQIGFCQRRPRQVQKPVWQSGDRYTLSQFEAKAKLFELSYLSKFAPTASMKKKNKLTNRQKKTNSMPFSPLSALELETLYWNACADKPFSVEYANDIPGSGFPPIVGSPGKRWREEEMADNVGETAWNMRGVSRAKGSLLRFMKEEIPGVTSPMVYVAMLFSWFAWHVEDHELHSLNYLHLGAGKTWYGVPRDAALAFEDVVRMHGFCGEVNPLMTFTILGEKTTVMPPEVLIDTGIPCCRCRLVQNAGEFVITFPGAYHCGFSHGFNCGEAANIATPGWLRVAKEAAIRRASTNYPPMVSHFQLLYALALSLCSRLPMCGNNEPRSSRLKDKLRGEGELMIKKAFVQSVIENNDLISYLLEKGSSCIVLPQNTEDSSLSSNSLIRSQLKVKPRLSLRLCSHEEALEASRDFADADMPDRNTGMKHISTFGTSKGNSVAVYQRKKHTVLSNSKFVTSEVSSSILELQKAVDEKESNLHGDVLLDQGLLSCVTCGILSFACVAVLEPREAAVRYLSSAGCSSHIERHTGSGESSDVAHDLNMQDNNICSGRINGDIKNRLDGNTVNSSRYSTTQISDPFEVGSGNFKQKSFSALDLLASVYGGVSSDSDDEQLPPETSVCSQETYPKEVFLSHELDNDRVATKQPDLWFGKIPYSEVEQELIIPADNACCTTASDDTNNPSESCDDKFPLTLESSRCYKPEYQKSLLLDGMEDSGQVTNSNSIIKSLLEAISSSDKELGSSYHTGTLDVHGTNMKMQATTPCSDDSSLHATARYGIDVQCENVNIGTQLKNNHSDMKMAAILGSDKDSSRMHVFCLQHAMEVERKLSSVGGVHIMLLCHPDYPKIEAEAKILAVELGIDYAWNKIDFREAAEKDQERIQAALKDEESIPTNNDWAVKLGINLYYSASLSKSPLYSKQMPYNAVIYKSFSFNSPTTPILKSKGFGRRPGWQKKIAVVGKWCGSIWMSDEVHPYLIQRNDAQDEETGEDITNPNLNIKSESKGSSANDTITVSRKAVKRKKMPVPKANGKRPKPTDILKDLRDDVKVYSPEGGRILRSSNRLKKTIPCLSRRPTKFEDVKIAKPNPERRAKGRRAPKSYIDEGEYTCDIDGCSLSFSTKQELSLHKRDICPVKGCGKKLFSHKYMLQHRKVHMDDRPLQCPWKGCKMTFKWAWARTEHIRVHTGDRPYICREPGCSQTFRFVSDFSRHKRKTGHSEKKFRRC</sequence>
<keyword evidence="7" id="KW-0156">Chromatin regulator</keyword>
<evidence type="ECO:0000256" key="6">
    <source>
        <dbReference type="ARBA" id="ARBA00022833"/>
    </source>
</evidence>
<dbReference type="FunFam" id="2.60.120.650:FF:000023">
    <property type="entry name" value="Probable lysine-specific demethylase ELF6"/>
    <property type="match status" value="1"/>
</dbReference>
<evidence type="ECO:0000313" key="20">
    <source>
        <dbReference type="Proteomes" id="UP001418222"/>
    </source>
</evidence>
<keyword evidence="6" id="KW-0862">Zinc</keyword>
<feature type="compositionally biased region" description="Polar residues" evidence="15">
    <location>
        <begin position="1088"/>
        <end position="1111"/>
    </location>
</feature>
<keyword evidence="9" id="KW-0560">Oxidoreductase</keyword>
<keyword evidence="12" id="KW-0804">Transcription</keyword>
<dbReference type="Pfam" id="PF02373">
    <property type="entry name" value="JmjC"/>
    <property type="match status" value="1"/>
</dbReference>
<dbReference type="PANTHER" id="PTHR10694">
    <property type="entry name" value="LYSINE-SPECIFIC DEMETHYLASE"/>
    <property type="match status" value="1"/>
</dbReference>
<dbReference type="PROSITE" id="PS00028">
    <property type="entry name" value="ZINC_FINGER_C2H2_1"/>
    <property type="match status" value="3"/>
</dbReference>
<keyword evidence="5 14" id="KW-0863">Zinc-finger</keyword>
<comment type="subcellular location">
    <subcellularLocation>
        <location evidence="2">Nucleus</location>
    </subcellularLocation>
</comment>
<evidence type="ECO:0000313" key="19">
    <source>
        <dbReference type="EMBL" id="KAK8917086.1"/>
    </source>
</evidence>
<evidence type="ECO:0000256" key="2">
    <source>
        <dbReference type="ARBA" id="ARBA00004123"/>
    </source>
</evidence>
<gene>
    <name evidence="19" type="primary">REF6</name>
    <name evidence="19" type="ORF">KSP39_PZI023170</name>
</gene>
<dbReference type="SMART" id="SM00355">
    <property type="entry name" value="ZnF_C2H2"/>
    <property type="match status" value="4"/>
</dbReference>
<dbReference type="InterPro" id="IPR003349">
    <property type="entry name" value="JmjN"/>
</dbReference>
<feature type="domain" description="JmjN" evidence="17">
    <location>
        <begin position="20"/>
        <end position="61"/>
    </location>
</feature>
<dbReference type="InterPro" id="IPR013087">
    <property type="entry name" value="Znf_C2H2_type"/>
</dbReference>
<evidence type="ECO:0000256" key="8">
    <source>
        <dbReference type="ARBA" id="ARBA00022964"/>
    </source>
</evidence>
<comment type="cofactor">
    <cofactor evidence="1">
        <name>Fe(2+)</name>
        <dbReference type="ChEBI" id="CHEBI:29033"/>
    </cofactor>
</comment>
<evidence type="ECO:0000256" key="1">
    <source>
        <dbReference type="ARBA" id="ARBA00001954"/>
    </source>
</evidence>
<keyword evidence="11" id="KW-0805">Transcription regulation</keyword>
<evidence type="ECO:0000259" key="16">
    <source>
        <dbReference type="PROSITE" id="PS50157"/>
    </source>
</evidence>
<proteinExistence type="predicted"/>
<keyword evidence="4" id="KW-0677">Repeat</keyword>
<keyword evidence="3" id="KW-0479">Metal-binding</keyword>
<dbReference type="Pfam" id="PF02375">
    <property type="entry name" value="JmjN"/>
    <property type="match status" value="1"/>
</dbReference>
<feature type="domain" description="C2H2-type" evidence="16">
    <location>
        <begin position="1227"/>
        <end position="1256"/>
    </location>
</feature>
<feature type="domain" description="C2H2-type" evidence="16">
    <location>
        <begin position="1257"/>
        <end position="1286"/>
    </location>
</feature>
<dbReference type="SMART" id="SM00545">
    <property type="entry name" value="JmjN"/>
    <property type="match status" value="1"/>
</dbReference>
<dbReference type="PROSITE" id="PS50157">
    <property type="entry name" value="ZINC_FINGER_C2H2_2"/>
    <property type="match status" value="3"/>
</dbReference>
<dbReference type="FunFam" id="3.30.160.60:FF:000747">
    <property type="entry name" value="Probable lysine-specific demethylase ELF6"/>
    <property type="match status" value="1"/>
</dbReference>
<feature type="compositionally biased region" description="Basic residues" evidence="15">
    <location>
        <begin position="1114"/>
        <end position="1131"/>
    </location>
</feature>
<keyword evidence="13" id="KW-0539">Nucleus</keyword>
<dbReference type="SUPFAM" id="SSF57667">
    <property type="entry name" value="beta-beta-alpha zinc fingers"/>
    <property type="match status" value="1"/>
</dbReference>
<feature type="compositionally biased region" description="Polar residues" evidence="15">
    <location>
        <begin position="93"/>
        <end position="103"/>
    </location>
</feature>
<dbReference type="GO" id="GO:0000785">
    <property type="term" value="C:chromatin"/>
    <property type="evidence" value="ECO:0007669"/>
    <property type="project" value="TreeGrafter"/>
</dbReference>
<dbReference type="GO" id="GO:0034647">
    <property type="term" value="F:histone H3K4me/H3K4me2/H3K4me3 demethylase activity"/>
    <property type="evidence" value="ECO:0007669"/>
    <property type="project" value="TreeGrafter"/>
</dbReference>
<dbReference type="SUPFAM" id="SSF51197">
    <property type="entry name" value="Clavaminate synthase-like"/>
    <property type="match status" value="1"/>
</dbReference>
<feature type="domain" description="JmjC" evidence="18">
    <location>
        <begin position="213"/>
        <end position="394"/>
    </location>
</feature>
<evidence type="ECO:0000256" key="3">
    <source>
        <dbReference type="ARBA" id="ARBA00022723"/>
    </source>
</evidence>
<dbReference type="GO" id="GO:0005634">
    <property type="term" value="C:nucleus"/>
    <property type="evidence" value="ECO:0007669"/>
    <property type="project" value="UniProtKB-SubCell"/>
</dbReference>
<dbReference type="PROSITE" id="PS51184">
    <property type="entry name" value="JMJC"/>
    <property type="match status" value="1"/>
</dbReference>
<feature type="domain" description="C2H2-type" evidence="16">
    <location>
        <begin position="1287"/>
        <end position="1318"/>
    </location>
</feature>
<dbReference type="PANTHER" id="PTHR10694:SF38">
    <property type="entry name" value="LYSINE-SPECIFIC DEMETHYLASE REF6"/>
    <property type="match status" value="1"/>
</dbReference>
<organism evidence="19 20">
    <name type="scientific">Platanthera zijinensis</name>
    <dbReference type="NCBI Taxonomy" id="2320716"/>
    <lineage>
        <taxon>Eukaryota</taxon>
        <taxon>Viridiplantae</taxon>
        <taxon>Streptophyta</taxon>
        <taxon>Embryophyta</taxon>
        <taxon>Tracheophyta</taxon>
        <taxon>Spermatophyta</taxon>
        <taxon>Magnoliopsida</taxon>
        <taxon>Liliopsida</taxon>
        <taxon>Asparagales</taxon>
        <taxon>Orchidaceae</taxon>
        <taxon>Orchidoideae</taxon>
        <taxon>Orchideae</taxon>
        <taxon>Orchidinae</taxon>
        <taxon>Platanthera</taxon>
    </lineage>
</organism>
<reference evidence="19 20" key="1">
    <citation type="journal article" date="2022" name="Nat. Plants">
        <title>Genomes of leafy and leafless Platanthera orchids illuminate the evolution of mycoheterotrophy.</title>
        <authorList>
            <person name="Li M.H."/>
            <person name="Liu K.W."/>
            <person name="Li Z."/>
            <person name="Lu H.C."/>
            <person name="Ye Q.L."/>
            <person name="Zhang D."/>
            <person name="Wang J.Y."/>
            <person name="Li Y.F."/>
            <person name="Zhong Z.M."/>
            <person name="Liu X."/>
            <person name="Yu X."/>
            <person name="Liu D.K."/>
            <person name="Tu X.D."/>
            <person name="Liu B."/>
            <person name="Hao Y."/>
            <person name="Liao X.Y."/>
            <person name="Jiang Y.T."/>
            <person name="Sun W.H."/>
            <person name="Chen J."/>
            <person name="Chen Y.Q."/>
            <person name="Ai Y."/>
            <person name="Zhai J.W."/>
            <person name="Wu S.S."/>
            <person name="Zhou Z."/>
            <person name="Hsiao Y.Y."/>
            <person name="Wu W.L."/>
            <person name="Chen Y.Y."/>
            <person name="Lin Y.F."/>
            <person name="Hsu J.L."/>
            <person name="Li C.Y."/>
            <person name="Wang Z.W."/>
            <person name="Zhao X."/>
            <person name="Zhong W.Y."/>
            <person name="Ma X.K."/>
            <person name="Ma L."/>
            <person name="Huang J."/>
            <person name="Chen G.Z."/>
            <person name="Huang M.Z."/>
            <person name="Huang L."/>
            <person name="Peng D.H."/>
            <person name="Luo Y.B."/>
            <person name="Zou S.Q."/>
            <person name="Chen S.P."/>
            <person name="Lan S."/>
            <person name="Tsai W.C."/>
            <person name="Van de Peer Y."/>
            <person name="Liu Z.J."/>
        </authorList>
    </citation>
    <scope>NUCLEOTIDE SEQUENCE [LARGE SCALE GENOMIC DNA]</scope>
    <source>
        <strain evidence="19">Lor287</strain>
    </source>
</reference>
<dbReference type="PROSITE" id="PS51183">
    <property type="entry name" value="JMJN"/>
    <property type="match status" value="1"/>
</dbReference>
<dbReference type="InterPro" id="IPR036236">
    <property type="entry name" value="Znf_C2H2_sf"/>
</dbReference>
<dbReference type="GO" id="GO:0008270">
    <property type="term" value="F:zinc ion binding"/>
    <property type="evidence" value="ECO:0007669"/>
    <property type="project" value="UniProtKB-KW"/>
</dbReference>
<evidence type="ECO:0000256" key="11">
    <source>
        <dbReference type="ARBA" id="ARBA00023015"/>
    </source>
</evidence>
<keyword evidence="20" id="KW-1185">Reference proteome</keyword>
<evidence type="ECO:0000256" key="4">
    <source>
        <dbReference type="ARBA" id="ARBA00022737"/>
    </source>
</evidence>
<evidence type="ECO:0000256" key="13">
    <source>
        <dbReference type="ARBA" id="ARBA00023242"/>
    </source>
</evidence>
<dbReference type="EMBL" id="JBBWWQ010000020">
    <property type="protein sequence ID" value="KAK8917086.1"/>
    <property type="molecule type" value="Genomic_DNA"/>
</dbReference>
<evidence type="ECO:0000256" key="9">
    <source>
        <dbReference type="ARBA" id="ARBA00023002"/>
    </source>
</evidence>
<keyword evidence="10" id="KW-0408">Iron</keyword>
<evidence type="ECO:0000259" key="18">
    <source>
        <dbReference type="PROSITE" id="PS51184"/>
    </source>
</evidence>